<comment type="caution">
    <text evidence="5">The sequence shown here is derived from an EMBL/GenBank/DDBJ whole genome shotgun (WGS) entry which is preliminary data.</text>
</comment>
<dbReference type="InterPro" id="IPR018357">
    <property type="entry name" value="Hexapep_transf_CS"/>
</dbReference>
<evidence type="ECO:0000313" key="5">
    <source>
        <dbReference type="EMBL" id="MFB9151015.1"/>
    </source>
</evidence>
<name>A0ABV5I2U7_9RHOB</name>
<dbReference type="InterPro" id="IPR011004">
    <property type="entry name" value="Trimer_LpxA-like_sf"/>
</dbReference>
<dbReference type="EMBL" id="JBHMEC010000024">
    <property type="protein sequence ID" value="MFB9151015.1"/>
    <property type="molecule type" value="Genomic_DNA"/>
</dbReference>
<sequence length="217" mass="22742">MPGPFPDPTTRNPVILPDGSPHAGTVFLRAVLDHPRITVGEYSYASSATPPADWAARLAPYLYPGSPEQLVIGRFCQIADGVEFITASANHRHDGISSYPFAIFNGSADPARPSMPGPGDDTMLGHDVWLGRGATVLPGARIGNGVIVGAGAVVGGVVPAYSVVTGNPARALRRRFAPGDVARLEALAWWDWPIERIMAQEAAICGADIAALEAAKP</sequence>
<dbReference type="PROSITE" id="PS00101">
    <property type="entry name" value="HEXAPEP_TRANSFERASES"/>
    <property type="match status" value="1"/>
</dbReference>
<evidence type="ECO:0000256" key="4">
    <source>
        <dbReference type="ARBA" id="ARBA00023315"/>
    </source>
</evidence>
<evidence type="ECO:0000256" key="3">
    <source>
        <dbReference type="ARBA" id="ARBA00022737"/>
    </source>
</evidence>
<keyword evidence="6" id="KW-1185">Reference proteome</keyword>
<keyword evidence="4 5" id="KW-0012">Acyltransferase</keyword>
<dbReference type="Gene3D" id="2.160.10.10">
    <property type="entry name" value="Hexapeptide repeat proteins"/>
    <property type="match status" value="1"/>
</dbReference>
<dbReference type="EC" id="2.3.1.-" evidence="5"/>
<keyword evidence="2 5" id="KW-0808">Transferase</keyword>
<dbReference type="CDD" id="cd03349">
    <property type="entry name" value="LbH_XAT"/>
    <property type="match status" value="1"/>
</dbReference>
<dbReference type="Pfam" id="PF00132">
    <property type="entry name" value="Hexapep"/>
    <property type="match status" value="1"/>
</dbReference>
<dbReference type="GO" id="GO:0016746">
    <property type="term" value="F:acyltransferase activity"/>
    <property type="evidence" value="ECO:0007669"/>
    <property type="project" value="UniProtKB-KW"/>
</dbReference>
<proteinExistence type="inferred from homology"/>
<dbReference type="InterPro" id="IPR050179">
    <property type="entry name" value="Trans_hexapeptide_repeat"/>
</dbReference>
<evidence type="ECO:0000256" key="1">
    <source>
        <dbReference type="ARBA" id="ARBA00007274"/>
    </source>
</evidence>
<dbReference type="PANTHER" id="PTHR43300">
    <property type="entry name" value="ACETYLTRANSFERASE"/>
    <property type="match status" value="1"/>
</dbReference>
<organism evidence="5 6">
    <name type="scientific">Roseovarius ramblicola</name>
    <dbReference type="NCBI Taxonomy" id="2022336"/>
    <lineage>
        <taxon>Bacteria</taxon>
        <taxon>Pseudomonadati</taxon>
        <taxon>Pseudomonadota</taxon>
        <taxon>Alphaproteobacteria</taxon>
        <taxon>Rhodobacterales</taxon>
        <taxon>Roseobacteraceae</taxon>
        <taxon>Roseovarius</taxon>
    </lineage>
</organism>
<dbReference type="PANTHER" id="PTHR43300:SF11">
    <property type="entry name" value="ACETYLTRANSFERASE RV3034C-RELATED"/>
    <property type="match status" value="1"/>
</dbReference>
<reference evidence="5 6" key="1">
    <citation type="submission" date="2024-09" db="EMBL/GenBank/DDBJ databases">
        <authorList>
            <person name="Sun Q."/>
            <person name="Mori K."/>
        </authorList>
    </citation>
    <scope>NUCLEOTIDE SEQUENCE [LARGE SCALE GENOMIC DNA]</scope>
    <source>
        <strain evidence="5 6">CECT 9424</strain>
    </source>
</reference>
<comment type="similarity">
    <text evidence="1">Belongs to the transferase hexapeptide repeat family.</text>
</comment>
<accession>A0ABV5I2U7</accession>
<dbReference type="InterPro" id="IPR001451">
    <property type="entry name" value="Hexapep"/>
</dbReference>
<evidence type="ECO:0000313" key="6">
    <source>
        <dbReference type="Proteomes" id="UP001589670"/>
    </source>
</evidence>
<protein>
    <submittedName>
        <fullName evidence="5">CatB-related O-acetyltransferase</fullName>
        <ecNumber evidence="5">2.3.1.-</ecNumber>
    </submittedName>
</protein>
<dbReference type="Proteomes" id="UP001589670">
    <property type="component" value="Unassembled WGS sequence"/>
</dbReference>
<dbReference type="SUPFAM" id="SSF51161">
    <property type="entry name" value="Trimeric LpxA-like enzymes"/>
    <property type="match status" value="1"/>
</dbReference>
<gene>
    <name evidence="5" type="ORF">ACFFU4_14775</name>
</gene>
<evidence type="ECO:0000256" key="2">
    <source>
        <dbReference type="ARBA" id="ARBA00022679"/>
    </source>
</evidence>
<keyword evidence="3" id="KW-0677">Repeat</keyword>